<accession>A0AAE0I1A3</accession>
<protein>
    <submittedName>
        <fullName evidence="2">Uncharacterized protein</fullName>
    </submittedName>
</protein>
<reference evidence="2" key="2">
    <citation type="submission" date="2023-06" db="EMBL/GenBank/DDBJ databases">
        <authorList>
            <consortium name="Lawrence Berkeley National Laboratory"/>
            <person name="Haridas S."/>
            <person name="Hensen N."/>
            <person name="Bonometti L."/>
            <person name="Westerberg I."/>
            <person name="Brannstrom I.O."/>
            <person name="Guillou S."/>
            <person name="Cros-Aarteil S."/>
            <person name="Calhoun S."/>
            <person name="Kuo A."/>
            <person name="Mondo S."/>
            <person name="Pangilinan J."/>
            <person name="Riley R."/>
            <person name="Labutti K."/>
            <person name="Andreopoulos B."/>
            <person name="Lipzen A."/>
            <person name="Chen C."/>
            <person name="Yanf M."/>
            <person name="Daum C."/>
            <person name="Ng V."/>
            <person name="Clum A."/>
            <person name="Steindorff A."/>
            <person name="Ohm R."/>
            <person name="Martin F."/>
            <person name="Silar P."/>
            <person name="Natvig D."/>
            <person name="Lalanne C."/>
            <person name="Gautier V."/>
            <person name="Ament-Velasquez S.L."/>
            <person name="Kruys A."/>
            <person name="Hutchinson M.I."/>
            <person name="Powell A.J."/>
            <person name="Barry K."/>
            <person name="Miller A.N."/>
            <person name="Grigoriev I.V."/>
            <person name="Debuchy R."/>
            <person name="Gladieux P."/>
            <person name="Thoren M.H."/>
            <person name="Johannesson H."/>
        </authorList>
    </citation>
    <scope>NUCLEOTIDE SEQUENCE</scope>
    <source>
        <strain evidence="2">CBS 118394</strain>
    </source>
</reference>
<dbReference type="EMBL" id="JAUEDM010000005">
    <property type="protein sequence ID" value="KAK3316616.1"/>
    <property type="molecule type" value="Genomic_DNA"/>
</dbReference>
<gene>
    <name evidence="2" type="ORF">B0H66DRAFT_561738</name>
</gene>
<organism evidence="2 3">
    <name type="scientific">Apodospora peruviana</name>
    <dbReference type="NCBI Taxonomy" id="516989"/>
    <lineage>
        <taxon>Eukaryota</taxon>
        <taxon>Fungi</taxon>
        <taxon>Dikarya</taxon>
        <taxon>Ascomycota</taxon>
        <taxon>Pezizomycotina</taxon>
        <taxon>Sordariomycetes</taxon>
        <taxon>Sordariomycetidae</taxon>
        <taxon>Sordariales</taxon>
        <taxon>Lasiosphaeriaceae</taxon>
        <taxon>Apodospora</taxon>
    </lineage>
</organism>
<name>A0AAE0I1A3_9PEZI</name>
<feature type="signal peptide" evidence="1">
    <location>
        <begin position="1"/>
        <end position="18"/>
    </location>
</feature>
<keyword evidence="1" id="KW-0732">Signal</keyword>
<sequence>MFTTRLTTLLALAAAAVAMPTANAPSSALVARGFDCGNPVRGLAREDCQYLSQIGFAGYGQNPSSGNIWIGNNGPNVFTFSNKATVDVTLVIWDQSNGDASSFVTAHAPKITWTIPRGGSVQVSLQNGVSGGYSGIYRGQTKISQWGQVGNTWGEFTTGQDATINISREINMSGNIFSAKVSTGCLADMNHCAYVCKSGNTCGESGTYSLIGCKEQPNNNAGMRGSNPAGGCAGWSNGSGRIDAQFL</sequence>
<dbReference type="AlphaFoldDB" id="A0AAE0I1A3"/>
<feature type="chain" id="PRO_5041964484" evidence="1">
    <location>
        <begin position="19"/>
        <end position="247"/>
    </location>
</feature>
<dbReference type="Proteomes" id="UP001283341">
    <property type="component" value="Unassembled WGS sequence"/>
</dbReference>
<comment type="caution">
    <text evidence="2">The sequence shown here is derived from an EMBL/GenBank/DDBJ whole genome shotgun (WGS) entry which is preliminary data.</text>
</comment>
<evidence type="ECO:0000256" key="1">
    <source>
        <dbReference type="SAM" id="SignalP"/>
    </source>
</evidence>
<proteinExistence type="predicted"/>
<reference evidence="2" key="1">
    <citation type="journal article" date="2023" name="Mol. Phylogenet. Evol.">
        <title>Genome-scale phylogeny and comparative genomics of the fungal order Sordariales.</title>
        <authorList>
            <person name="Hensen N."/>
            <person name="Bonometti L."/>
            <person name="Westerberg I."/>
            <person name="Brannstrom I.O."/>
            <person name="Guillou S."/>
            <person name="Cros-Aarteil S."/>
            <person name="Calhoun S."/>
            <person name="Haridas S."/>
            <person name="Kuo A."/>
            <person name="Mondo S."/>
            <person name="Pangilinan J."/>
            <person name="Riley R."/>
            <person name="LaButti K."/>
            <person name="Andreopoulos B."/>
            <person name="Lipzen A."/>
            <person name="Chen C."/>
            <person name="Yan M."/>
            <person name="Daum C."/>
            <person name="Ng V."/>
            <person name="Clum A."/>
            <person name="Steindorff A."/>
            <person name="Ohm R.A."/>
            <person name="Martin F."/>
            <person name="Silar P."/>
            <person name="Natvig D.O."/>
            <person name="Lalanne C."/>
            <person name="Gautier V."/>
            <person name="Ament-Velasquez S.L."/>
            <person name="Kruys A."/>
            <person name="Hutchinson M.I."/>
            <person name="Powell A.J."/>
            <person name="Barry K."/>
            <person name="Miller A.N."/>
            <person name="Grigoriev I.V."/>
            <person name="Debuchy R."/>
            <person name="Gladieux P."/>
            <person name="Hiltunen Thoren M."/>
            <person name="Johannesson H."/>
        </authorList>
    </citation>
    <scope>NUCLEOTIDE SEQUENCE</scope>
    <source>
        <strain evidence="2">CBS 118394</strain>
    </source>
</reference>
<keyword evidence="3" id="KW-1185">Reference proteome</keyword>
<evidence type="ECO:0000313" key="2">
    <source>
        <dbReference type="EMBL" id="KAK3316616.1"/>
    </source>
</evidence>
<evidence type="ECO:0000313" key="3">
    <source>
        <dbReference type="Proteomes" id="UP001283341"/>
    </source>
</evidence>